<dbReference type="Gene3D" id="3.40.50.2000">
    <property type="entry name" value="Glycogen Phosphorylase B"/>
    <property type="match status" value="2"/>
</dbReference>
<sequence length="1158" mass="131560">MTVFVATLFLPYTVEFQIESPKLFNVNLASPLPSSQSSSSSNSKASDATINRNLQNLKLVNNENIDTITDKRNKNTIADVSKIRNPNSAQLNSSLLASAPINNVNIKSNQFNKFTKKNAPDNSLEKTTLEFQRIPLKRSQTAPINPTLNSAENFFINNIKNTIIENPENLLKQSSSSTTLSDLILAESESSIIQTSDQIPYNLNRSSSNLNLYIQPKSRYNSLKNSSSNIVDLSYLQKAINSTNDLVKLNRKPLLKKAFTSNENPNAHQNLVKVDSYSSITSLSTDSLKELEKTQLKIQKNFDNNLINIENKNNALNFAPFGGLSHPQVQNLLLNQSQSQLQAQSQNIFENAPWSIIDYKKGNGGLRNAVNSYFLDQNPNSSFKWVGTVGMPTDELLDKTKSKIQKSLIQNFNSIPVFPDDYTFQGHYKNFCKQILWPTFHYQVPDNPRSKAFEDHSWEYYKSLNQLFADQIIDNYGHGDIIWVHDYHLLLLPQMIREKLPYAKIGFFLHASFPSSEVFRCLGQRKNLLLGILGANCITFQTSEYALHFLQTCNRILLADFSNDGFLRYDGKIIEVNYSSVGIDINKLKIQLKDENVIQWRKLIKEKWLNKKLIVGRDKFDRIRGVKQKLLAYEKFLKENPNYIDEAVLIQICLKSSAYDKDLEIEVMQIVDRINSLTTNISISQPVVFLHQDIDFQQYLALISEADTFIVSTMREGMNLTCHEFIVASKEKKSPLILSEFTGSAEIFKKGAILINPWDIENLSNSFYKALHLEEEEKVKSWEILDDILEKQDCNTWVQECIESIELSWEKQEERRVTNMMSLNSTSFFNKYLEIENNKDNNFGDKRVIILNLETSSNTSSIVNKTLRNTLPVETQRTLKVLSDLTSDARNVVFVMSYNMRSDLDLMYRRVSNLGLIAENGAYVKLPNSTSWVSIVDEKELNWMDSVTEVIRSMIERLPGSYLELEECTLRFHTEKVEDTERAMSTISDCITHVNDLFSKDGVHATLVKYIVVIQQGDLALKAISFIMDSLQKGELELGNKYRLMPASNSPSVRSSPIAQPDVEIYPNNGNNTLEQNLLNLNYLTKKLNSGKIELLMLAAGSNSLIEPIFEYGNELYKEKKINDVFTVSIGQSSGTSAIASVEGVNELLSILSKVSTL</sequence>
<dbReference type="CDD" id="cd03788">
    <property type="entry name" value="GT20_TPS"/>
    <property type="match status" value="1"/>
</dbReference>
<dbReference type="Pfam" id="PF00982">
    <property type="entry name" value="Glyco_transf_20"/>
    <property type="match status" value="1"/>
</dbReference>
<dbReference type="GeneID" id="30966208"/>
<dbReference type="GO" id="GO:0004805">
    <property type="term" value="F:trehalose-phosphatase activity"/>
    <property type="evidence" value="ECO:0007669"/>
    <property type="project" value="TreeGrafter"/>
</dbReference>
<dbReference type="OrthoDB" id="755951at2759"/>
<dbReference type="PANTHER" id="PTHR10788">
    <property type="entry name" value="TREHALOSE-6-PHOSPHATE SYNTHASE"/>
    <property type="match status" value="1"/>
</dbReference>
<accession>A0A1D2VSH6</accession>
<keyword evidence="2" id="KW-0963">Cytoplasm</keyword>
<evidence type="ECO:0000256" key="3">
    <source>
        <dbReference type="ARBA" id="ARBA00022553"/>
    </source>
</evidence>
<dbReference type="GO" id="GO:0003825">
    <property type="term" value="F:alpha,alpha-trehalose-phosphate synthase (UDP-forming) activity"/>
    <property type="evidence" value="ECO:0007669"/>
    <property type="project" value="TreeGrafter"/>
</dbReference>
<evidence type="ECO:0000313" key="5">
    <source>
        <dbReference type="Proteomes" id="UP000095038"/>
    </source>
</evidence>
<dbReference type="GO" id="GO:0005829">
    <property type="term" value="C:cytosol"/>
    <property type="evidence" value="ECO:0007669"/>
    <property type="project" value="TreeGrafter"/>
</dbReference>
<dbReference type="InterPro" id="IPR003337">
    <property type="entry name" value="Trehalose_PPase"/>
</dbReference>
<dbReference type="GO" id="GO:0005946">
    <property type="term" value="C:alpha,alpha-trehalose-phosphate synthase complex (UDP-forming)"/>
    <property type="evidence" value="ECO:0007669"/>
    <property type="project" value="TreeGrafter"/>
</dbReference>
<dbReference type="RefSeq" id="XP_020050834.1">
    <property type="nucleotide sequence ID" value="XM_020192572.1"/>
</dbReference>
<dbReference type="AlphaFoldDB" id="A0A1D2VSH6"/>
<dbReference type="GO" id="GO:0005992">
    <property type="term" value="P:trehalose biosynthetic process"/>
    <property type="evidence" value="ECO:0007669"/>
    <property type="project" value="InterPro"/>
</dbReference>
<dbReference type="STRING" id="1344418.A0A1D2VSH6"/>
<name>A0A1D2VSH6_9ASCO</name>
<dbReference type="Pfam" id="PF02358">
    <property type="entry name" value="Trehalose_PPase"/>
    <property type="match status" value="1"/>
</dbReference>
<dbReference type="EMBL" id="KV454475">
    <property type="protein sequence ID" value="ODV64527.1"/>
    <property type="molecule type" value="Genomic_DNA"/>
</dbReference>
<gene>
    <name evidence="4" type="ORF">ASCRUDRAFT_74133</name>
</gene>
<comment type="subcellular location">
    <subcellularLocation>
        <location evidence="1">Cytoplasm</location>
    </subcellularLocation>
</comment>
<evidence type="ECO:0000256" key="1">
    <source>
        <dbReference type="ARBA" id="ARBA00004496"/>
    </source>
</evidence>
<dbReference type="GO" id="GO:0030234">
    <property type="term" value="F:enzyme regulator activity"/>
    <property type="evidence" value="ECO:0007669"/>
    <property type="project" value="UniProtKB-ARBA"/>
</dbReference>
<dbReference type="SUPFAM" id="SSF53756">
    <property type="entry name" value="UDP-Glycosyltransferase/glycogen phosphorylase"/>
    <property type="match status" value="1"/>
</dbReference>
<keyword evidence="4" id="KW-0808">Transferase</keyword>
<keyword evidence="5" id="KW-1185">Reference proteome</keyword>
<dbReference type="PANTHER" id="PTHR10788:SF15">
    <property type="entry name" value="TREHALOSE SYNTHASE COMPLEX REGULATORY SUBUNIT TPS3-RELATED"/>
    <property type="match status" value="1"/>
</dbReference>
<organism evidence="4 5">
    <name type="scientific">Ascoidea rubescens DSM 1968</name>
    <dbReference type="NCBI Taxonomy" id="1344418"/>
    <lineage>
        <taxon>Eukaryota</taxon>
        <taxon>Fungi</taxon>
        <taxon>Dikarya</taxon>
        <taxon>Ascomycota</taxon>
        <taxon>Saccharomycotina</taxon>
        <taxon>Saccharomycetes</taxon>
        <taxon>Ascoideaceae</taxon>
        <taxon>Ascoidea</taxon>
    </lineage>
</organism>
<protein>
    <submittedName>
        <fullName evidence="4">Glycosyltransferase family 20 protein</fullName>
    </submittedName>
</protein>
<keyword evidence="3" id="KW-0597">Phosphoprotein</keyword>
<dbReference type="SUPFAM" id="SSF56784">
    <property type="entry name" value="HAD-like"/>
    <property type="match status" value="1"/>
</dbReference>
<proteinExistence type="predicted"/>
<dbReference type="InParanoid" id="A0A1D2VSH6"/>
<dbReference type="FunFam" id="3.40.50.2000:FF:000099">
    <property type="entry name" value="Alpha,alpha-trehalose phosphate synthase subunit, putative"/>
    <property type="match status" value="1"/>
</dbReference>
<evidence type="ECO:0000313" key="4">
    <source>
        <dbReference type="EMBL" id="ODV64527.1"/>
    </source>
</evidence>
<dbReference type="FunFam" id="3.40.50.2000:FF:000036">
    <property type="entry name" value="Alpha,alpha-trehalose-phosphate synthase subunit Tps2"/>
    <property type="match status" value="1"/>
</dbReference>
<dbReference type="FunCoup" id="A0A1D2VSH6">
    <property type="interactions" value="295"/>
</dbReference>
<dbReference type="InterPro" id="IPR036412">
    <property type="entry name" value="HAD-like_sf"/>
</dbReference>
<evidence type="ECO:0000256" key="2">
    <source>
        <dbReference type="ARBA" id="ARBA00022490"/>
    </source>
</evidence>
<dbReference type="InterPro" id="IPR001830">
    <property type="entry name" value="Glyco_trans_20"/>
</dbReference>
<dbReference type="Proteomes" id="UP000095038">
    <property type="component" value="Unassembled WGS sequence"/>
</dbReference>
<reference evidence="5" key="1">
    <citation type="submission" date="2016-05" db="EMBL/GenBank/DDBJ databases">
        <title>Comparative genomics of biotechnologically important yeasts.</title>
        <authorList>
            <consortium name="DOE Joint Genome Institute"/>
            <person name="Riley R."/>
            <person name="Haridas S."/>
            <person name="Wolfe K.H."/>
            <person name="Lopes M.R."/>
            <person name="Hittinger C.T."/>
            <person name="Goker M."/>
            <person name="Salamov A."/>
            <person name="Wisecaver J."/>
            <person name="Long T.M."/>
            <person name="Aerts A.L."/>
            <person name="Barry K."/>
            <person name="Choi C."/>
            <person name="Clum A."/>
            <person name="Coughlan A.Y."/>
            <person name="Deshpande S."/>
            <person name="Douglass A.P."/>
            <person name="Hanson S.J."/>
            <person name="Klenk H.-P."/>
            <person name="Labutti K."/>
            <person name="Lapidus A."/>
            <person name="Lindquist E."/>
            <person name="Lipzen A."/>
            <person name="Meier-Kolthoff J.P."/>
            <person name="Ohm R.A."/>
            <person name="Otillar R.P."/>
            <person name="Pangilinan J."/>
            <person name="Peng Y."/>
            <person name="Rokas A."/>
            <person name="Rosa C.A."/>
            <person name="Scheuner C."/>
            <person name="Sibirny A.A."/>
            <person name="Slot J.C."/>
            <person name="Stielow J.B."/>
            <person name="Sun H."/>
            <person name="Kurtzman C.P."/>
            <person name="Blackwell M."/>
            <person name="Grigoriev I.V."/>
            <person name="Jeffries T.W."/>
        </authorList>
    </citation>
    <scope>NUCLEOTIDE SEQUENCE [LARGE SCALE GENOMIC DNA]</scope>
    <source>
        <strain evidence="5">DSM 1968</strain>
    </source>
</reference>